<keyword evidence="1" id="KW-0732">Signal</keyword>
<comment type="caution">
    <text evidence="3">The sequence shown here is derived from an EMBL/GenBank/DDBJ whole genome shotgun (WGS) entry which is preliminary data.</text>
</comment>
<keyword evidence="4" id="KW-1185">Reference proteome</keyword>
<evidence type="ECO:0000259" key="2">
    <source>
        <dbReference type="Pfam" id="PF17116"/>
    </source>
</evidence>
<dbReference type="RefSeq" id="WP_188501254.1">
    <property type="nucleotide sequence ID" value="NZ_BMFP01000003.1"/>
</dbReference>
<evidence type="ECO:0000313" key="3">
    <source>
        <dbReference type="EMBL" id="GGG14357.1"/>
    </source>
</evidence>
<gene>
    <name evidence="3" type="ORF">GCM10011323_18500</name>
</gene>
<organism evidence="3 4">
    <name type="scientific">Pontibacter amylolyticus</name>
    <dbReference type="NCBI Taxonomy" id="1424080"/>
    <lineage>
        <taxon>Bacteria</taxon>
        <taxon>Pseudomonadati</taxon>
        <taxon>Bacteroidota</taxon>
        <taxon>Cytophagia</taxon>
        <taxon>Cytophagales</taxon>
        <taxon>Hymenobacteraceae</taxon>
        <taxon>Pontibacter</taxon>
    </lineage>
</organism>
<feature type="chain" id="PRO_5047359602" evidence="1">
    <location>
        <begin position="22"/>
        <end position="441"/>
    </location>
</feature>
<accession>A0ABQ1W582</accession>
<protein>
    <submittedName>
        <fullName evidence="3">DUF5103 domain-containing protein</fullName>
    </submittedName>
</protein>
<evidence type="ECO:0000313" key="4">
    <source>
        <dbReference type="Proteomes" id="UP000634043"/>
    </source>
</evidence>
<sequence>MMRLSKISNAFALASICLGLAACVPLEQQGYATSGSTTQQQTVRYEDLVYDTSIRSVQCYRGTGGPEAVLEPAVVSIGQEQPILLEFDRLNAGPQRLVAKLVHCNADWTPSGLNDAQFLNDFNEFFITDVQNSINTRVPYVHYRFRVPRVKISGNYVLQVSEEGGNLLLTRRILVYQNLVAVAAKLGAPTGPEGRAARQPVEFNVFYKDYALVNPAQEVKAMMRQNHRWDNAKVYPKPAFVRDDQRRLEYVFFEAKDHFLGLSEFRSFDSRSIRFKGLGIEQINLEAVPVHIKLQQERSRAGLAYSQDPDADGKMLYGNREYGNSVVNADYTWVDFELKTGEEQGEVYIQGGMTDWLLNDESRMRYDQEQQAYKGRLLLKQGYYNYYYALRPAKGQAADASYFEGSHFATGNTYDILIYYRPPGSRADLLIGYEEILFNNR</sequence>
<name>A0ABQ1W582_9BACT</name>
<evidence type="ECO:0000256" key="1">
    <source>
        <dbReference type="SAM" id="SignalP"/>
    </source>
</evidence>
<dbReference type="EMBL" id="BMFP01000003">
    <property type="protein sequence ID" value="GGG14357.1"/>
    <property type="molecule type" value="Genomic_DNA"/>
</dbReference>
<dbReference type="InterPro" id="IPR031345">
    <property type="entry name" value="T9SS_Plug_N"/>
</dbReference>
<feature type="signal peptide" evidence="1">
    <location>
        <begin position="1"/>
        <end position="21"/>
    </location>
</feature>
<proteinExistence type="predicted"/>
<dbReference type="PROSITE" id="PS51257">
    <property type="entry name" value="PROKAR_LIPOPROTEIN"/>
    <property type="match status" value="1"/>
</dbReference>
<reference evidence="4" key="1">
    <citation type="journal article" date="2019" name="Int. J. Syst. Evol. Microbiol.">
        <title>The Global Catalogue of Microorganisms (GCM) 10K type strain sequencing project: providing services to taxonomists for standard genome sequencing and annotation.</title>
        <authorList>
            <consortium name="The Broad Institute Genomics Platform"/>
            <consortium name="The Broad Institute Genome Sequencing Center for Infectious Disease"/>
            <person name="Wu L."/>
            <person name="Ma J."/>
        </authorList>
    </citation>
    <scope>NUCLEOTIDE SEQUENCE [LARGE SCALE GENOMIC DNA]</scope>
    <source>
        <strain evidence="4">CGMCC 1.12749</strain>
    </source>
</reference>
<feature type="domain" description="Type 9 secretion system plug protein N-terminal" evidence="2">
    <location>
        <begin position="54"/>
        <end position="177"/>
    </location>
</feature>
<dbReference type="Proteomes" id="UP000634043">
    <property type="component" value="Unassembled WGS sequence"/>
</dbReference>
<dbReference type="Pfam" id="PF17116">
    <property type="entry name" value="T9SS_plug_1st"/>
    <property type="match status" value="1"/>
</dbReference>